<feature type="compositionally biased region" description="Basic and acidic residues" evidence="1">
    <location>
        <begin position="38"/>
        <end position="48"/>
    </location>
</feature>
<evidence type="ECO:0000313" key="2">
    <source>
        <dbReference type="EMBL" id="CAH8296399.1"/>
    </source>
</evidence>
<dbReference type="Proteomes" id="UP001642260">
    <property type="component" value="Unassembled WGS sequence"/>
</dbReference>
<proteinExistence type="predicted"/>
<reference evidence="2 3" key="1">
    <citation type="submission" date="2022-03" db="EMBL/GenBank/DDBJ databases">
        <authorList>
            <person name="Macdonald S."/>
            <person name="Ahmed S."/>
            <person name="Newling K."/>
        </authorList>
    </citation>
    <scope>NUCLEOTIDE SEQUENCE [LARGE SCALE GENOMIC DNA]</scope>
</reference>
<accession>A0ABC8IRT5</accession>
<comment type="caution">
    <text evidence="2">The sequence shown here is derived from an EMBL/GenBank/DDBJ whole genome shotgun (WGS) entry which is preliminary data.</text>
</comment>
<dbReference type="EMBL" id="CAKOAT010050710">
    <property type="protein sequence ID" value="CAH8296399.1"/>
    <property type="molecule type" value="Genomic_DNA"/>
</dbReference>
<dbReference type="AlphaFoldDB" id="A0ABC8IRT5"/>
<sequence length="56" mass="6450">MDREETSDNMENIYNNKIGSEGKEMSLHEGEGGSGEQITRRPREDQQDPRTNLKLQ</sequence>
<protein>
    <submittedName>
        <fullName evidence="2">Uncharacterized protein</fullName>
    </submittedName>
</protein>
<evidence type="ECO:0000256" key="1">
    <source>
        <dbReference type="SAM" id="MobiDB-lite"/>
    </source>
</evidence>
<feature type="region of interest" description="Disordered" evidence="1">
    <location>
        <begin position="1"/>
        <end position="56"/>
    </location>
</feature>
<gene>
    <name evidence="2" type="ORF">ERUC_LOCUS2002</name>
</gene>
<evidence type="ECO:0000313" key="3">
    <source>
        <dbReference type="Proteomes" id="UP001642260"/>
    </source>
</evidence>
<name>A0ABC8IRT5_ERUVS</name>
<feature type="compositionally biased region" description="Polar residues" evidence="1">
    <location>
        <begin position="9"/>
        <end position="18"/>
    </location>
</feature>
<keyword evidence="3" id="KW-1185">Reference proteome</keyword>
<organism evidence="2 3">
    <name type="scientific">Eruca vesicaria subsp. sativa</name>
    <name type="common">Garden rocket</name>
    <name type="synonym">Eruca sativa</name>
    <dbReference type="NCBI Taxonomy" id="29727"/>
    <lineage>
        <taxon>Eukaryota</taxon>
        <taxon>Viridiplantae</taxon>
        <taxon>Streptophyta</taxon>
        <taxon>Embryophyta</taxon>
        <taxon>Tracheophyta</taxon>
        <taxon>Spermatophyta</taxon>
        <taxon>Magnoliopsida</taxon>
        <taxon>eudicotyledons</taxon>
        <taxon>Gunneridae</taxon>
        <taxon>Pentapetalae</taxon>
        <taxon>rosids</taxon>
        <taxon>malvids</taxon>
        <taxon>Brassicales</taxon>
        <taxon>Brassicaceae</taxon>
        <taxon>Brassiceae</taxon>
        <taxon>Eruca</taxon>
    </lineage>
</organism>
<feature type="compositionally biased region" description="Basic and acidic residues" evidence="1">
    <location>
        <begin position="20"/>
        <end position="31"/>
    </location>
</feature>